<keyword evidence="4" id="KW-1185">Reference proteome</keyword>
<keyword evidence="2" id="KW-0812">Transmembrane</keyword>
<accession>A0A835XJS4</accession>
<organism evidence="3 4">
    <name type="scientific">Edaphochlamys debaryana</name>
    <dbReference type="NCBI Taxonomy" id="47281"/>
    <lineage>
        <taxon>Eukaryota</taxon>
        <taxon>Viridiplantae</taxon>
        <taxon>Chlorophyta</taxon>
        <taxon>core chlorophytes</taxon>
        <taxon>Chlorophyceae</taxon>
        <taxon>CS clade</taxon>
        <taxon>Chlamydomonadales</taxon>
        <taxon>Chlamydomonadales incertae sedis</taxon>
        <taxon>Edaphochlamys</taxon>
    </lineage>
</organism>
<comment type="caution">
    <text evidence="3">The sequence shown here is derived from an EMBL/GenBank/DDBJ whole genome shotgun (WGS) entry which is preliminary data.</text>
</comment>
<feature type="compositionally biased region" description="Low complexity" evidence="1">
    <location>
        <begin position="79"/>
        <end position="90"/>
    </location>
</feature>
<evidence type="ECO:0000313" key="4">
    <source>
        <dbReference type="Proteomes" id="UP000612055"/>
    </source>
</evidence>
<evidence type="ECO:0000256" key="2">
    <source>
        <dbReference type="SAM" id="Phobius"/>
    </source>
</evidence>
<feature type="region of interest" description="Disordered" evidence="1">
    <location>
        <begin position="38"/>
        <end position="149"/>
    </location>
</feature>
<protein>
    <submittedName>
        <fullName evidence="3">Uncharacterized protein</fullName>
    </submittedName>
</protein>
<dbReference type="Proteomes" id="UP000612055">
    <property type="component" value="Unassembled WGS sequence"/>
</dbReference>
<feature type="compositionally biased region" description="Low complexity" evidence="1">
    <location>
        <begin position="105"/>
        <end position="124"/>
    </location>
</feature>
<proteinExistence type="predicted"/>
<reference evidence="3" key="1">
    <citation type="journal article" date="2020" name="bioRxiv">
        <title>Comparative genomics of Chlamydomonas.</title>
        <authorList>
            <person name="Craig R.J."/>
            <person name="Hasan A.R."/>
            <person name="Ness R.W."/>
            <person name="Keightley P.D."/>
        </authorList>
    </citation>
    <scope>NUCLEOTIDE SEQUENCE</scope>
    <source>
        <strain evidence="3">CCAP 11/70</strain>
    </source>
</reference>
<feature type="transmembrane region" description="Helical" evidence="2">
    <location>
        <begin position="13"/>
        <end position="32"/>
    </location>
</feature>
<sequence length="149" mass="16281">MAADGFTEPFAPYVVPLVLLGLTLLTLFITFAHRKKQRPSRELKNLLDGQQQAPEEAGSVMVSDGEGHIVRRSTRARKPVTPAPTVTATPRRTRSTKATEAVEATPTKTPSVTPRRSRRTVTAEAADEKSADEAPASPPRSTRRRTPRV</sequence>
<dbReference type="OrthoDB" id="547022at2759"/>
<evidence type="ECO:0000256" key="1">
    <source>
        <dbReference type="SAM" id="MobiDB-lite"/>
    </source>
</evidence>
<name>A0A835XJS4_9CHLO</name>
<dbReference type="AlphaFoldDB" id="A0A835XJS4"/>
<dbReference type="EMBL" id="JAEHOE010000143">
    <property type="protein sequence ID" value="KAG2484724.1"/>
    <property type="molecule type" value="Genomic_DNA"/>
</dbReference>
<keyword evidence="2" id="KW-0472">Membrane</keyword>
<gene>
    <name evidence="3" type="ORF">HYH03_016471</name>
</gene>
<evidence type="ECO:0000313" key="3">
    <source>
        <dbReference type="EMBL" id="KAG2484724.1"/>
    </source>
</evidence>
<keyword evidence="2" id="KW-1133">Transmembrane helix</keyword>